<dbReference type="AlphaFoldDB" id="A0A0A9FSB0"/>
<name>A0A0A9FSB0_ARUDO</name>
<evidence type="ECO:0000313" key="1">
    <source>
        <dbReference type="EMBL" id="JAE15760.1"/>
    </source>
</evidence>
<organism evidence="1">
    <name type="scientific">Arundo donax</name>
    <name type="common">Giant reed</name>
    <name type="synonym">Donax arundinaceus</name>
    <dbReference type="NCBI Taxonomy" id="35708"/>
    <lineage>
        <taxon>Eukaryota</taxon>
        <taxon>Viridiplantae</taxon>
        <taxon>Streptophyta</taxon>
        <taxon>Embryophyta</taxon>
        <taxon>Tracheophyta</taxon>
        <taxon>Spermatophyta</taxon>
        <taxon>Magnoliopsida</taxon>
        <taxon>Liliopsida</taxon>
        <taxon>Poales</taxon>
        <taxon>Poaceae</taxon>
        <taxon>PACMAD clade</taxon>
        <taxon>Arundinoideae</taxon>
        <taxon>Arundineae</taxon>
        <taxon>Arundo</taxon>
    </lineage>
</organism>
<reference evidence="1" key="1">
    <citation type="submission" date="2014-09" db="EMBL/GenBank/DDBJ databases">
        <authorList>
            <person name="Magalhaes I.L.F."/>
            <person name="Oliveira U."/>
            <person name="Santos F.R."/>
            <person name="Vidigal T.H.D.A."/>
            <person name="Brescovit A.D."/>
            <person name="Santos A.J."/>
        </authorList>
    </citation>
    <scope>NUCLEOTIDE SEQUENCE</scope>
    <source>
        <tissue evidence="1">Shoot tissue taken approximately 20 cm above the soil surface</tissue>
    </source>
</reference>
<dbReference type="EMBL" id="GBRH01182136">
    <property type="protein sequence ID" value="JAE15760.1"/>
    <property type="molecule type" value="Transcribed_RNA"/>
</dbReference>
<protein>
    <submittedName>
        <fullName evidence="1">Uncharacterized protein</fullName>
    </submittedName>
</protein>
<reference evidence="1" key="2">
    <citation type="journal article" date="2015" name="Data Brief">
        <title>Shoot transcriptome of the giant reed, Arundo donax.</title>
        <authorList>
            <person name="Barrero R.A."/>
            <person name="Guerrero F.D."/>
            <person name="Moolhuijzen P."/>
            <person name="Goolsby J.A."/>
            <person name="Tidwell J."/>
            <person name="Bellgard S.E."/>
            <person name="Bellgard M.I."/>
        </authorList>
    </citation>
    <scope>NUCLEOTIDE SEQUENCE</scope>
    <source>
        <tissue evidence="1">Shoot tissue taken approximately 20 cm above the soil surface</tissue>
    </source>
</reference>
<sequence length="51" mass="5400">MTMVGGVVPSLMTHQLSPVRGRSRSSRCSCRRIGGALMVIILMSGRAMPGP</sequence>
<proteinExistence type="predicted"/>
<accession>A0A0A9FSB0</accession>